<dbReference type="Proteomes" id="UP000236621">
    <property type="component" value="Unassembled WGS sequence"/>
</dbReference>
<dbReference type="EMBL" id="NRSZ01000844">
    <property type="protein sequence ID" value="PNY24804.1"/>
    <property type="molecule type" value="Genomic_DNA"/>
</dbReference>
<feature type="region of interest" description="Disordered" evidence="2">
    <location>
        <begin position="843"/>
        <end position="867"/>
    </location>
</feature>
<evidence type="ECO:0000313" key="5">
    <source>
        <dbReference type="EMBL" id="PNY24804.1"/>
    </source>
</evidence>
<feature type="region of interest" description="Disordered" evidence="2">
    <location>
        <begin position="631"/>
        <end position="651"/>
    </location>
</feature>
<feature type="region of interest" description="Disordered" evidence="2">
    <location>
        <begin position="713"/>
        <end position="740"/>
    </location>
</feature>
<feature type="compositionally biased region" description="Polar residues" evidence="2">
    <location>
        <begin position="853"/>
        <end position="867"/>
    </location>
</feature>
<keyword evidence="6" id="KW-1185">Reference proteome</keyword>
<dbReference type="STRING" id="45235.A0A2K3QBC9"/>
<sequence length="889" mass="97756">MATATSQAGQAWQHALRIRKHLLKQLEKLQADSASGIDASQFEAVDGLLEKFRLGCVHTIFLDVEYAVKENTEDALWGLHTSINAEYRRILGRLRHSSHAVEKRKVEKMYNNFLRIAQKFYKGYIQRLSARYDVQELRRVAQGIDVEQMDAGDTISPVPAELSRMVLKSCHSTLLRLGDLARYRIQAKRKNTGYDTALTYYGLARHLMPESGFAFHQMGIVNLDQENHLDVVYHFYRAWAVDIPHPNAKSNLEAEFKSLQLAKGRPSPSAPHDAFTMWFVKLHARFYKGEAFSQQAELEGEVMHRLEMACRNASSGDTLLKMALINLSAHEIASAAFADTKTGSASRFWQFTLRFNCLFIMTLCKVLDSELQEAISNRAEDSSESAAVELTSATESLLPTLRTYCVWLAARRQELFSATHAFGSAVPTMVQNLAKVLTLLCVVTYNRGNLASCPYLLPEDLEVRGIRSLSGDRVPEACRVYCRDDGDSKPYLYDPGQRLDLVKENLARVLDVLRCAYFLAEDGPTPVSYQVVENWLVFEYQPDATSASPPNNTEAVLSSADGYLGSQRDAPAEDTPGRETRGTGPLPVSKQNGMDAVGLEAPDSAQAICQASADEDHAEQTVIAMLTPFLKPPTPQPQHHTRSPEESSYGMHTSTANEIFSSAPAYSTPTITRPSGPIAPFPWAWDGTPKPDGIQDSAASAGKEAFIRASRNNSPRESMAPGTTFDDPFITPGRNQPGVSPQTYHGPPVAGNLCSTPGFTAEKAHRDNLLQSLTSTGITRTSPFVHNGERQRAMEQSKGQAPPTWASQNFDQGPASTATTTFSHPSSLYQGTPADGIGLGVSAHGDAGRRRFQSPTHDVNGSSSSRRVQIGDSAVSYDEAIFRAAWVGK</sequence>
<evidence type="ECO:0000259" key="4">
    <source>
        <dbReference type="Pfam" id="PF10374"/>
    </source>
</evidence>
<feature type="region of interest" description="Disordered" evidence="2">
    <location>
        <begin position="665"/>
        <end position="697"/>
    </location>
</feature>
<feature type="domain" description="Telomerase activating protein Est1-like N-terminal" evidence="4">
    <location>
        <begin position="72"/>
        <end position="187"/>
    </location>
</feature>
<gene>
    <name evidence="5" type="ORF">TCAP_05267</name>
</gene>
<dbReference type="GO" id="GO:0005634">
    <property type="term" value="C:nucleus"/>
    <property type="evidence" value="ECO:0007669"/>
    <property type="project" value="UniProtKB-SubCell"/>
</dbReference>
<accession>A0A2K3QBC9</accession>
<evidence type="ECO:0000259" key="3">
    <source>
        <dbReference type="Pfam" id="PF10373"/>
    </source>
</evidence>
<evidence type="ECO:0000256" key="1">
    <source>
        <dbReference type="RuleBase" id="RU369098"/>
    </source>
</evidence>
<feature type="region of interest" description="Disordered" evidence="2">
    <location>
        <begin position="564"/>
        <end position="590"/>
    </location>
</feature>
<comment type="subcellular location">
    <subcellularLocation>
        <location evidence="1">Nucleus</location>
    </subcellularLocation>
</comment>
<dbReference type="AlphaFoldDB" id="A0A2K3QBC9"/>
<name>A0A2K3QBC9_9HYPO</name>
<dbReference type="InterPro" id="IPR011990">
    <property type="entry name" value="TPR-like_helical_dom_sf"/>
</dbReference>
<comment type="function">
    <text evidence="1">Plays a role in nonsense-mediated mRNA decay.</text>
</comment>
<dbReference type="InterPro" id="IPR019458">
    <property type="entry name" value="Est1-like_N"/>
</dbReference>
<dbReference type="Pfam" id="PF10373">
    <property type="entry name" value="EST1_DNA_bind"/>
    <property type="match status" value="1"/>
</dbReference>
<dbReference type="PANTHER" id="PTHR15696">
    <property type="entry name" value="SMG-7 SUPPRESSOR WITH MORPHOLOGICAL EFFECT ON GENITALIA PROTEIN 7"/>
    <property type="match status" value="1"/>
</dbReference>
<dbReference type="SUPFAM" id="SSF48452">
    <property type="entry name" value="TPR-like"/>
    <property type="match status" value="1"/>
</dbReference>
<proteinExistence type="predicted"/>
<reference evidence="5 6" key="1">
    <citation type="submission" date="2017-08" db="EMBL/GenBank/DDBJ databases">
        <title>Harnessing the power of phylogenomics to disentangle the directionality and signatures of interkingdom host jumping in the parasitic fungal genus Tolypocladium.</title>
        <authorList>
            <person name="Quandt C.A."/>
            <person name="Patterson W."/>
            <person name="Spatafora J.W."/>
        </authorList>
    </citation>
    <scope>NUCLEOTIDE SEQUENCE [LARGE SCALE GENOMIC DNA]</scope>
    <source>
        <strain evidence="5 6">CBS 113982</strain>
    </source>
</reference>
<evidence type="ECO:0000256" key="2">
    <source>
        <dbReference type="SAM" id="MobiDB-lite"/>
    </source>
</evidence>
<evidence type="ECO:0000313" key="6">
    <source>
        <dbReference type="Proteomes" id="UP000236621"/>
    </source>
</evidence>
<feature type="domain" description="DNA/RNA-binding" evidence="3">
    <location>
        <begin position="197"/>
        <end position="469"/>
    </location>
</feature>
<dbReference type="GO" id="GO:0000184">
    <property type="term" value="P:nuclear-transcribed mRNA catabolic process, nonsense-mediated decay"/>
    <property type="evidence" value="ECO:0007669"/>
    <property type="project" value="UniProtKB-KW"/>
</dbReference>
<keyword evidence="1" id="KW-0539">Nucleus</keyword>
<keyword evidence="1" id="KW-0866">Nonsense-mediated mRNA decay</keyword>
<comment type="caution">
    <text evidence="5">The sequence shown here is derived from an EMBL/GenBank/DDBJ whole genome shotgun (WGS) entry which is preliminary data.</text>
</comment>
<dbReference type="PANTHER" id="PTHR15696:SF36">
    <property type="entry name" value="NONSENSE-MEDIATED MRNA DECAY FACTOR"/>
    <property type="match status" value="1"/>
</dbReference>
<dbReference type="Gene3D" id="1.25.40.10">
    <property type="entry name" value="Tetratricopeptide repeat domain"/>
    <property type="match status" value="1"/>
</dbReference>
<dbReference type="InterPro" id="IPR045153">
    <property type="entry name" value="Est1/Ebs1-like"/>
</dbReference>
<dbReference type="Pfam" id="PF10374">
    <property type="entry name" value="EST1"/>
    <property type="match status" value="1"/>
</dbReference>
<protein>
    <recommendedName>
        <fullName evidence="1">Nonsense-mediated mRNA decay factor</fullName>
    </recommendedName>
</protein>
<dbReference type="OrthoDB" id="69928at2759"/>
<organism evidence="5 6">
    <name type="scientific">Tolypocladium capitatum</name>
    <dbReference type="NCBI Taxonomy" id="45235"/>
    <lineage>
        <taxon>Eukaryota</taxon>
        <taxon>Fungi</taxon>
        <taxon>Dikarya</taxon>
        <taxon>Ascomycota</taxon>
        <taxon>Pezizomycotina</taxon>
        <taxon>Sordariomycetes</taxon>
        <taxon>Hypocreomycetidae</taxon>
        <taxon>Hypocreales</taxon>
        <taxon>Ophiocordycipitaceae</taxon>
        <taxon>Tolypocladium</taxon>
    </lineage>
</organism>
<dbReference type="InterPro" id="IPR018834">
    <property type="entry name" value="DNA/RNA-bd_Est1-type"/>
</dbReference>